<evidence type="ECO:0000313" key="2">
    <source>
        <dbReference type="EMBL" id="KAK9786397.1"/>
    </source>
</evidence>
<dbReference type="Proteomes" id="UP001465755">
    <property type="component" value="Unassembled WGS sequence"/>
</dbReference>
<feature type="region of interest" description="Disordered" evidence="1">
    <location>
        <begin position="30"/>
        <end position="62"/>
    </location>
</feature>
<dbReference type="EMBL" id="JALJOQ010000273">
    <property type="protein sequence ID" value="KAK9786397.1"/>
    <property type="molecule type" value="Genomic_DNA"/>
</dbReference>
<keyword evidence="3" id="KW-1185">Reference proteome</keyword>
<organism evidence="2 3">
    <name type="scientific">Symbiochloris irregularis</name>
    <dbReference type="NCBI Taxonomy" id="706552"/>
    <lineage>
        <taxon>Eukaryota</taxon>
        <taxon>Viridiplantae</taxon>
        <taxon>Chlorophyta</taxon>
        <taxon>core chlorophytes</taxon>
        <taxon>Trebouxiophyceae</taxon>
        <taxon>Trebouxiales</taxon>
        <taxon>Trebouxiaceae</taxon>
        <taxon>Symbiochloris</taxon>
    </lineage>
</organism>
<name>A0AAW1NLQ4_9CHLO</name>
<proteinExistence type="predicted"/>
<reference evidence="2 3" key="1">
    <citation type="journal article" date="2024" name="Nat. Commun.">
        <title>Phylogenomics reveals the evolutionary origins of lichenization in chlorophyte algae.</title>
        <authorList>
            <person name="Puginier C."/>
            <person name="Libourel C."/>
            <person name="Otte J."/>
            <person name="Skaloud P."/>
            <person name="Haon M."/>
            <person name="Grisel S."/>
            <person name="Petersen M."/>
            <person name="Berrin J.G."/>
            <person name="Delaux P.M."/>
            <person name="Dal Grande F."/>
            <person name="Keller J."/>
        </authorList>
    </citation>
    <scope>NUCLEOTIDE SEQUENCE [LARGE SCALE GENOMIC DNA]</scope>
    <source>
        <strain evidence="2 3">SAG 2036</strain>
    </source>
</reference>
<protein>
    <submittedName>
        <fullName evidence="2">Uncharacterized protein</fullName>
    </submittedName>
</protein>
<sequence length="200" mass="21615">MQASWQSQQHLSGGSKRSLWHPTAGDGLGYATVGQAGNSHAKHNCPGPLMSQPRSEKYKPDSCHAARMWEQKAGMRVSATSKQQHLKAVALDSRGLCGIQLLVQNLWEAESFRGSLPQLNAADLASSWLPADQQQVTSMLSNISPRHHCPNPGHKHNPDSCHGARMCSILRAMALGARQPNCLGNKASVASSCCWDLAML</sequence>
<evidence type="ECO:0000256" key="1">
    <source>
        <dbReference type="SAM" id="MobiDB-lite"/>
    </source>
</evidence>
<dbReference type="AlphaFoldDB" id="A0AAW1NLQ4"/>
<accession>A0AAW1NLQ4</accession>
<comment type="caution">
    <text evidence="2">The sequence shown here is derived from an EMBL/GenBank/DDBJ whole genome shotgun (WGS) entry which is preliminary data.</text>
</comment>
<evidence type="ECO:0000313" key="3">
    <source>
        <dbReference type="Proteomes" id="UP001465755"/>
    </source>
</evidence>
<gene>
    <name evidence="2" type="ORF">WJX73_009100</name>
</gene>